<organism evidence="4 5">
    <name type="scientific">Glutinoglossum americanum</name>
    <dbReference type="NCBI Taxonomy" id="1670608"/>
    <lineage>
        <taxon>Eukaryota</taxon>
        <taxon>Fungi</taxon>
        <taxon>Dikarya</taxon>
        <taxon>Ascomycota</taxon>
        <taxon>Pezizomycotina</taxon>
        <taxon>Geoglossomycetes</taxon>
        <taxon>Geoglossales</taxon>
        <taxon>Geoglossaceae</taxon>
        <taxon>Glutinoglossum</taxon>
    </lineage>
</organism>
<dbReference type="SUPFAM" id="SSF82199">
    <property type="entry name" value="SET domain"/>
    <property type="match status" value="1"/>
</dbReference>
<dbReference type="GO" id="GO:0034967">
    <property type="term" value="C:Set3 complex"/>
    <property type="evidence" value="ECO:0007669"/>
    <property type="project" value="TreeGrafter"/>
</dbReference>
<dbReference type="InterPro" id="IPR001214">
    <property type="entry name" value="SET_dom"/>
</dbReference>
<name>A0A9P8HZD1_9PEZI</name>
<dbReference type="Pfam" id="PF00856">
    <property type="entry name" value="SET"/>
    <property type="match status" value="1"/>
</dbReference>
<evidence type="ECO:0000256" key="1">
    <source>
        <dbReference type="ARBA" id="ARBA00022853"/>
    </source>
</evidence>
<feature type="compositionally biased region" description="Basic and acidic residues" evidence="2">
    <location>
        <begin position="532"/>
        <end position="543"/>
    </location>
</feature>
<evidence type="ECO:0000313" key="5">
    <source>
        <dbReference type="Proteomes" id="UP000698800"/>
    </source>
</evidence>
<sequence>MTDISHPLITPTAPHQLGPINANAAPNPSSTPSHDLPGTAQEDEPYTIKCICPYSDDDGSTVFCEPCGTWQHILCYYPSLNVPEVHHCTDCGGTKHDTKAATERQRRRREQLEEKPKRPAPKSHKKKPKDQKQGALQSDSWQSHDKQDAQHLLDPKSAIPRDQPPIKKTKTAHKASGSISSHVGVQSPSLGPSEPRKAARALLHATRSPSKSPPLVNSLAIDEHNEPFTPEFMQLYKHDPGDKDSPTNVYSSIEFISQTQSWLSDPTALRAACGATSPSEVFQHHQGIDLVPLPHISKRRKEDHRLEYYGSHPVWMFLTVDSPAPAGSLLGELKGEMVGHWDNYKDDARSRWNTMRHPEPFVFFHPQLPVYVDTRKEGTLLRYVRRSCRPNLEMKALITNNNEWHFCFVATEDIPADGELTIGWDYLPPIREYLDRHTDHDNFVRDGDFQSVAQWINFVLANFGGCACESGTDCVFARFSYRQDSVAPSELSAMQTNGTKLRKQRRSKNHTPIYGTIPMEISRASSEGPPRQLDHRDEHDDSRSTSGSLNSKSRSRDLTPATHFSGDAPSTLAGTELSDREKRKIAAVEKTFERLDEGQGPKKKKRVSGGSNLNNPGVGVFTARLSHRRLPTDQGYQKQYTSSGPPHSSTSLPNTPALTFRGGYADVGTGRTQPGSPTSDFPQHRGSILASPTKSSPMSASLAGTPRISSPVARPNYQNVSTQTEPEDDAWYSAPPIVLQRKRVIPYTQRLLERCQEDRLRFEMEKKRKSDSISTPIDPLIPPLKIPLPIPPYQAGGQNLKQESERLKVEERANNNGIVGALPTPTNSSPDSVMSDLGLQDDSSRVILSTAIQPLDPNIQKMNTSPSTAKADPVLEGSLATENGTPAEFRTPNPNLHRPVGLRVQAPPTPRFLSDNSPATPSIQGILSPASASTLQPSCPNTKLSPSFAKNNNIVQASPMKKKLSLSEYTKKKKVETPTTEKSRFSFEGPSSNGPPPPPTSSLIEEAKASGGLNGSAIADSP</sequence>
<dbReference type="GO" id="GO:0070210">
    <property type="term" value="C:Rpd3L-Expanded complex"/>
    <property type="evidence" value="ECO:0007669"/>
    <property type="project" value="TreeGrafter"/>
</dbReference>
<feature type="compositionally biased region" description="Polar residues" evidence="2">
    <location>
        <begin position="634"/>
        <end position="657"/>
    </location>
</feature>
<dbReference type="Proteomes" id="UP000698800">
    <property type="component" value="Unassembled WGS sequence"/>
</dbReference>
<feature type="domain" description="SET" evidence="3">
    <location>
        <begin position="294"/>
        <end position="425"/>
    </location>
</feature>
<dbReference type="Gene3D" id="3.30.40.10">
    <property type="entry name" value="Zinc/RING finger domain, C3HC4 (zinc finger)"/>
    <property type="match status" value="1"/>
</dbReference>
<feature type="compositionally biased region" description="Basic and acidic residues" evidence="2">
    <location>
        <begin position="91"/>
        <end position="117"/>
    </location>
</feature>
<evidence type="ECO:0000259" key="3">
    <source>
        <dbReference type="PROSITE" id="PS50280"/>
    </source>
</evidence>
<feature type="compositionally biased region" description="Polar residues" evidence="2">
    <location>
        <begin position="690"/>
        <end position="699"/>
    </location>
</feature>
<dbReference type="InterPro" id="IPR011011">
    <property type="entry name" value="Znf_FYVE_PHD"/>
</dbReference>
<feature type="region of interest" description="Disordered" evidence="2">
    <location>
        <begin position="633"/>
        <end position="728"/>
    </location>
</feature>
<feature type="region of interest" description="Disordered" evidence="2">
    <location>
        <begin position="879"/>
        <end position="1022"/>
    </location>
</feature>
<feature type="region of interest" description="Disordered" evidence="2">
    <location>
        <begin position="1"/>
        <end position="40"/>
    </location>
</feature>
<feature type="compositionally biased region" description="Polar residues" evidence="2">
    <location>
        <begin position="914"/>
        <end position="956"/>
    </location>
</feature>
<dbReference type="PANTHER" id="PTHR46462">
    <property type="entry name" value="UPSET, ISOFORM A"/>
    <property type="match status" value="1"/>
</dbReference>
<dbReference type="GO" id="GO:0006355">
    <property type="term" value="P:regulation of DNA-templated transcription"/>
    <property type="evidence" value="ECO:0007669"/>
    <property type="project" value="TreeGrafter"/>
</dbReference>
<protein>
    <recommendedName>
        <fullName evidence="3">SET domain-containing protein</fullName>
    </recommendedName>
</protein>
<reference evidence="4" key="1">
    <citation type="submission" date="2021-03" db="EMBL/GenBank/DDBJ databases">
        <title>Comparative genomics and phylogenomic investigation of the class Geoglossomycetes provide insights into ecological specialization and systematics.</title>
        <authorList>
            <person name="Melie T."/>
            <person name="Pirro S."/>
            <person name="Miller A.N."/>
            <person name="Quandt A."/>
        </authorList>
    </citation>
    <scope>NUCLEOTIDE SEQUENCE</scope>
    <source>
        <strain evidence="4">GBOQ0MN5Z8</strain>
    </source>
</reference>
<dbReference type="SMART" id="SM00317">
    <property type="entry name" value="SET"/>
    <property type="match status" value="1"/>
</dbReference>
<dbReference type="InterPro" id="IPR013083">
    <property type="entry name" value="Znf_RING/FYVE/PHD"/>
</dbReference>
<feature type="compositionally biased region" description="Basic and acidic residues" evidence="2">
    <location>
        <begin position="142"/>
        <end position="154"/>
    </location>
</feature>
<dbReference type="AlphaFoldDB" id="A0A9P8HZD1"/>
<feature type="compositionally biased region" description="Polar residues" evidence="2">
    <location>
        <begin position="670"/>
        <end position="681"/>
    </location>
</feature>
<dbReference type="Gene3D" id="2.170.270.10">
    <property type="entry name" value="SET domain"/>
    <property type="match status" value="1"/>
</dbReference>
<feature type="region of interest" description="Disordered" evidence="2">
    <location>
        <begin position="487"/>
        <end position="619"/>
    </location>
</feature>
<dbReference type="SUPFAM" id="SSF57903">
    <property type="entry name" value="FYVE/PHD zinc finger"/>
    <property type="match status" value="1"/>
</dbReference>
<feature type="region of interest" description="Disordered" evidence="2">
    <location>
        <begin position="91"/>
        <end position="216"/>
    </location>
</feature>
<evidence type="ECO:0000256" key="2">
    <source>
        <dbReference type="SAM" id="MobiDB-lite"/>
    </source>
</evidence>
<dbReference type="InterPro" id="IPR046341">
    <property type="entry name" value="SET_dom_sf"/>
</dbReference>
<accession>A0A9P8HZD1</accession>
<feature type="compositionally biased region" description="Basic and acidic residues" evidence="2">
    <location>
        <begin position="975"/>
        <end position="985"/>
    </location>
</feature>
<gene>
    <name evidence="4" type="ORF">FGG08_007191</name>
</gene>
<keyword evidence="5" id="KW-1185">Reference proteome</keyword>
<feature type="compositionally biased region" description="Basic and acidic residues" evidence="2">
    <location>
        <begin position="577"/>
        <end position="600"/>
    </location>
</feature>
<dbReference type="EMBL" id="JAGHQL010000258">
    <property type="protein sequence ID" value="KAH0534215.1"/>
    <property type="molecule type" value="Genomic_DNA"/>
</dbReference>
<feature type="compositionally biased region" description="Basic residues" evidence="2">
    <location>
        <begin position="500"/>
        <end position="509"/>
    </location>
</feature>
<comment type="caution">
    <text evidence="4">The sequence shown here is derived from an EMBL/GenBank/DDBJ whole genome shotgun (WGS) entry which is preliminary data.</text>
</comment>
<proteinExistence type="predicted"/>
<dbReference type="OrthoDB" id="1928087at2759"/>
<keyword evidence="1" id="KW-0156">Chromatin regulator</keyword>
<dbReference type="PROSITE" id="PS50280">
    <property type="entry name" value="SET"/>
    <property type="match status" value="1"/>
</dbReference>
<dbReference type="PANTHER" id="PTHR46462:SF3">
    <property type="entry name" value="UPSET, ISOFORM A"/>
    <property type="match status" value="1"/>
</dbReference>
<evidence type="ECO:0000313" key="4">
    <source>
        <dbReference type="EMBL" id="KAH0534215.1"/>
    </source>
</evidence>
<feature type="compositionally biased region" description="Polar residues" evidence="2">
    <location>
        <begin position="177"/>
        <end position="190"/>
    </location>
</feature>
<feature type="compositionally biased region" description="Polar residues" evidence="2">
    <location>
        <begin position="24"/>
        <end position="33"/>
    </location>
</feature>
<feature type="compositionally biased region" description="Basic residues" evidence="2">
    <location>
        <begin position="118"/>
        <end position="129"/>
    </location>
</feature>
<dbReference type="GO" id="GO:0006325">
    <property type="term" value="P:chromatin organization"/>
    <property type="evidence" value="ECO:0007669"/>
    <property type="project" value="UniProtKB-KW"/>
</dbReference>